<organism evidence="2 3">
    <name type="scientific">Streptomyces lutosisoli</name>
    <dbReference type="NCBI Taxonomy" id="2665721"/>
    <lineage>
        <taxon>Bacteria</taxon>
        <taxon>Bacillati</taxon>
        <taxon>Actinomycetota</taxon>
        <taxon>Actinomycetes</taxon>
        <taxon>Kitasatosporales</taxon>
        <taxon>Streptomycetaceae</taxon>
        <taxon>Streptomyces</taxon>
    </lineage>
</organism>
<evidence type="ECO:0000256" key="1">
    <source>
        <dbReference type="SAM" id="Phobius"/>
    </source>
</evidence>
<accession>A0ABW2V9T4</accession>
<protein>
    <submittedName>
        <fullName evidence="2">Uncharacterized protein</fullName>
    </submittedName>
</protein>
<comment type="caution">
    <text evidence="2">The sequence shown here is derived from an EMBL/GenBank/DDBJ whole genome shotgun (WGS) entry which is preliminary data.</text>
</comment>
<reference evidence="3" key="1">
    <citation type="journal article" date="2019" name="Int. J. Syst. Evol. Microbiol.">
        <title>The Global Catalogue of Microorganisms (GCM) 10K type strain sequencing project: providing services to taxonomists for standard genome sequencing and annotation.</title>
        <authorList>
            <consortium name="The Broad Institute Genomics Platform"/>
            <consortium name="The Broad Institute Genome Sequencing Center for Infectious Disease"/>
            <person name="Wu L."/>
            <person name="Ma J."/>
        </authorList>
    </citation>
    <scope>NUCLEOTIDE SEQUENCE [LARGE SCALE GENOMIC DNA]</scope>
    <source>
        <strain evidence="3">CGMCC 4.7198</strain>
    </source>
</reference>
<proteinExistence type="predicted"/>
<name>A0ABW2V9T4_9ACTN</name>
<keyword evidence="1" id="KW-0812">Transmembrane</keyword>
<sequence length="182" mass="20899">MTSLAAATHWWDDWLKFTPGWLAFAWAFGNGIWLGIRKWRDRTAKLALGAAADELREALITARTRFEDIVAEGRRADWFTAEERRETGRRIEDLIGRRTDQTLREHLTEVAQAWDQAFAYAPGAAGPMVRWSDHVFTPQEREESARVQTQFGKEADVARSGLQHIKAALVRLDELERKTHGR</sequence>
<evidence type="ECO:0000313" key="2">
    <source>
        <dbReference type="EMBL" id="MFD0280400.1"/>
    </source>
</evidence>
<keyword evidence="3" id="KW-1185">Reference proteome</keyword>
<evidence type="ECO:0000313" key="3">
    <source>
        <dbReference type="Proteomes" id="UP001596957"/>
    </source>
</evidence>
<gene>
    <name evidence="2" type="ORF">ACFQZP_01710</name>
</gene>
<dbReference type="Proteomes" id="UP001596957">
    <property type="component" value="Unassembled WGS sequence"/>
</dbReference>
<dbReference type="EMBL" id="JBHTEC010000001">
    <property type="protein sequence ID" value="MFD0280400.1"/>
    <property type="molecule type" value="Genomic_DNA"/>
</dbReference>
<dbReference type="RefSeq" id="WP_381261352.1">
    <property type="nucleotide sequence ID" value="NZ_JBHTBI010000050.1"/>
</dbReference>
<keyword evidence="1" id="KW-1133">Transmembrane helix</keyword>
<keyword evidence="1" id="KW-0472">Membrane</keyword>
<feature type="transmembrane region" description="Helical" evidence="1">
    <location>
        <begin position="20"/>
        <end position="36"/>
    </location>
</feature>